<feature type="transmembrane region" description="Helical" evidence="7">
    <location>
        <begin position="280"/>
        <end position="300"/>
    </location>
</feature>
<reference evidence="8 9" key="1">
    <citation type="submission" date="2021-10" db="EMBL/GenBank/DDBJ databases">
        <title>Streptomyces sp. strain SMC 277, a novel streptomycete isolated from soil.</title>
        <authorList>
            <person name="Chanama M."/>
        </authorList>
    </citation>
    <scope>NUCLEOTIDE SEQUENCE [LARGE SCALE GENOMIC DNA]</scope>
    <source>
        <strain evidence="8 9">SMC 277</strain>
    </source>
</reference>
<keyword evidence="2" id="KW-1003">Cell membrane</keyword>
<evidence type="ECO:0000256" key="7">
    <source>
        <dbReference type="SAM" id="Phobius"/>
    </source>
</evidence>
<dbReference type="RefSeq" id="WP_226725828.1">
    <property type="nucleotide sequence ID" value="NZ_JAJAUY010000015.1"/>
</dbReference>
<comment type="subcellular location">
    <subcellularLocation>
        <location evidence="1">Cell membrane</location>
        <topology evidence="1">Multi-pass membrane protein</topology>
    </subcellularLocation>
</comment>
<keyword evidence="5 7" id="KW-0472">Membrane</keyword>
<feature type="transmembrane region" description="Helical" evidence="7">
    <location>
        <begin position="403"/>
        <end position="428"/>
    </location>
</feature>
<dbReference type="Pfam" id="PF07690">
    <property type="entry name" value="MFS_1"/>
    <property type="match status" value="1"/>
</dbReference>
<feature type="transmembrane region" description="Helical" evidence="7">
    <location>
        <begin position="369"/>
        <end position="391"/>
    </location>
</feature>
<evidence type="ECO:0000256" key="4">
    <source>
        <dbReference type="ARBA" id="ARBA00022989"/>
    </source>
</evidence>
<dbReference type="PANTHER" id="PTHR23513:SF11">
    <property type="entry name" value="STAPHYLOFERRIN A TRANSPORTER"/>
    <property type="match status" value="1"/>
</dbReference>
<accession>A0ABS8B341</accession>
<dbReference type="PANTHER" id="PTHR23513">
    <property type="entry name" value="INTEGRAL MEMBRANE EFFLUX PROTEIN-RELATED"/>
    <property type="match status" value="1"/>
</dbReference>
<dbReference type="SUPFAM" id="SSF103473">
    <property type="entry name" value="MFS general substrate transporter"/>
    <property type="match status" value="1"/>
</dbReference>
<dbReference type="Proteomes" id="UP001199054">
    <property type="component" value="Unassembled WGS sequence"/>
</dbReference>
<name>A0ABS8B341_9ACTN</name>
<dbReference type="EMBL" id="JAJAUY010000015">
    <property type="protein sequence ID" value="MCB5179007.1"/>
    <property type="molecule type" value="Genomic_DNA"/>
</dbReference>
<feature type="transmembrane region" description="Helical" evidence="7">
    <location>
        <begin position="312"/>
        <end position="335"/>
    </location>
</feature>
<feature type="transmembrane region" description="Helical" evidence="7">
    <location>
        <begin position="135"/>
        <end position="154"/>
    </location>
</feature>
<gene>
    <name evidence="8" type="ORF">LG632_06355</name>
</gene>
<keyword evidence="9" id="KW-1185">Reference proteome</keyword>
<feature type="compositionally biased region" description="Gly residues" evidence="6">
    <location>
        <begin position="7"/>
        <end position="29"/>
    </location>
</feature>
<dbReference type="InterPro" id="IPR036259">
    <property type="entry name" value="MFS_trans_sf"/>
</dbReference>
<proteinExistence type="predicted"/>
<sequence length="460" mass="45141">MTTTEGVGEGVGGRSGRGAGGGGSGAAGGGSGRAAGVLGPLRLAGFRHLAVGQLVSSTGNAMYKTGQAWLLIGAAGGSGTLIGLLALFQLAPLLLLGGYGGLLADRLPPRRLLLCTQSAHALLCAVLATCAFTGTAGIGVIYALTLAAGLVTVADNPARQRLLTELVGETRLSRALGLYTALLNTGQLLGPLAAGLLIGWAHIGWIFVVDAATFLFVVGVLLTLPGPDGGGGRSEDRYAGRGGDRQAGRDGDPQAGRDDAAAGGGGALRAGLREIARRPAVALTVAASAVVGSVGVQFTVTNALMATEVFHLSATAFGVLPTAVTAGCLLGALLAGRHPDPGPYTVLVAAAATGAAGAASGLAPGVVPFVVLLVAAGAATMFFTTVATVLLTQRTAPGIRGRVLAVQTTALYGSGPAGALLIGAGAAWTDPRTALVAAGVLTLALCAVLAAVYRGRGQKA</sequence>
<dbReference type="CDD" id="cd06173">
    <property type="entry name" value="MFS_MefA_like"/>
    <property type="match status" value="1"/>
</dbReference>
<dbReference type="InterPro" id="IPR011701">
    <property type="entry name" value="MFS"/>
</dbReference>
<evidence type="ECO:0000256" key="2">
    <source>
        <dbReference type="ARBA" id="ARBA00022475"/>
    </source>
</evidence>
<comment type="caution">
    <text evidence="8">The sequence shown here is derived from an EMBL/GenBank/DDBJ whole genome shotgun (WGS) entry which is preliminary data.</text>
</comment>
<evidence type="ECO:0000256" key="3">
    <source>
        <dbReference type="ARBA" id="ARBA00022692"/>
    </source>
</evidence>
<feature type="transmembrane region" description="Helical" evidence="7">
    <location>
        <begin position="175"/>
        <end position="198"/>
    </location>
</feature>
<evidence type="ECO:0000256" key="5">
    <source>
        <dbReference type="ARBA" id="ARBA00023136"/>
    </source>
</evidence>
<evidence type="ECO:0000256" key="6">
    <source>
        <dbReference type="SAM" id="MobiDB-lite"/>
    </source>
</evidence>
<feature type="transmembrane region" description="Helical" evidence="7">
    <location>
        <begin position="204"/>
        <end position="224"/>
    </location>
</feature>
<feature type="region of interest" description="Disordered" evidence="6">
    <location>
        <begin position="229"/>
        <end position="263"/>
    </location>
</feature>
<evidence type="ECO:0000313" key="9">
    <source>
        <dbReference type="Proteomes" id="UP001199054"/>
    </source>
</evidence>
<feature type="transmembrane region" description="Helical" evidence="7">
    <location>
        <begin position="68"/>
        <end position="99"/>
    </location>
</feature>
<feature type="transmembrane region" description="Helical" evidence="7">
    <location>
        <begin position="342"/>
        <end position="363"/>
    </location>
</feature>
<feature type="compositionally biased region" description="Basic and acidic residues" evidence="6">
    <location>
        <begin position="233"/>
        <end position="260"/>
    </location>
</feature>
<organism evidence="8 9">
    <name type="scientific">Streptomyces antimicrobicus</name>
    <dbReference type="NCBI Taxonomy" id="2883108"/>
    <lineage>
        <taxon>Bacteria</taxon>
        <taxon>Bacillati</taxon>
        <taxon>Actinomycetota</taxon>
        <taxon>Actinomycetes</taxon>
        <taxon>Kitasatosporales</taxon>
        <taxon>Streptomycetaceae</taxon>
        <taxon>Streptomyces</taxon>
    </lineage>
</organism>
<protein>
    <submittedName>
        <fullName evidence="8">MFS transporter</fullName>
    </submittedName>
</protein>
<keyword evidence="4 7" id="KW-1133">Transmembrane helix</keyword>
<evidence type="ECO:0000313" key="8">
    <source>
        <dbReference type="EMBL" id="MCB5179007.1"/>
    </source>
</evidence>
<keyword evidence="3 7" id="KW-0812">Transmembrane</keyword>
<feature type="transmembrane region" description="Helical" evidence="7">
    <location>
        <begin position="434"/>
        <end position="453"/>
    </location>
</feature>
<evidence type="ECO:0000256" key="1">
    <source>
        <dbReference type="ARBA" id="ARBA00004651"/>
    </source>
</evidence>
<feature type="region of interest" description="Disordered" evidence="6">
    <location>
        <begin position="1"/>
        <end position="29"/>
    </location>
</feature>
<dbReference type="Gene3D" id="1.20.1250.20">
    <property type="entry name" value="MFS general substrate transporter like domains"/>
    <property type="match status" value="1"/>
</dbReference>